<dbReference type="AlphaFoldDB" id="A0A382B3U0"/>
<protein>
    <submittedName>
        <fullName evidence="1">Uncharacterized protein</fullName>
    </submittedName>
</protein>
<gene>
    <name evidence="1" type="ORF">METZ01_LOCUS161118</name>
</gene>
<dbReference type="EMBL" id="UINC01028016">
    <property type="protein sequence ID" value="SVB08264.1"/>
    <property type="molecule type" value="Genomic_DNA"/>
</dbReference>
<evidence type="ECO:0000313" key="1">
    <source>
        <dbReference type="EMBL" id="SVB08264.1"/>
    </source>
</evidence>
<accession>A0A382B3U0</accession>
<organism evidence="1">
    <name type="scientific">marine metagenome</name>
    <dbReference type="NCBI Taxonomy" id="408172"/>
    <lineage>
        <taxon>unclassified sequences</taxon>
        <taxon>metagenomes</taxon>
        <taxon>ecological metagenomes</taxon>
    </lineage>
</organism>
<reference evidence="1" key="1">
    <citation type="submission" date="2018-05" db="EMBL/GenBank/DDBJ databases">
        <authorList>
            <person name="Lanie J.A."/>
            <person name="Ng W.-L."/>
            <person name="Kazmierczak K.M."/>
            <person name="Andrzejewski T.M."/>
            <person name="Davidsen T.M."/>
            <person name="Wayne K.J."/>
            <person name="Tettelin H."/>
            <person name="Glass J.I."/>
            <person name="Rusch D."/>
            <person name="Podicherti R."/>
            <person name="Tsui H.-C.T."/>
            <person name="Winkler M.E."/>
        </authorList>
    </citation>
    <scope>NUCLEOTIDE SEQUENCE</scope>
</reference>
<sequence length="72" mass="8331">MTFYHGVHAFFEVTEGSLKWYTDFPPVLDRFKKTFLHGISGRLKYFLVGLISFSGNLDCGCRELSLLSFLFE</sequence>
<proteinExistence type="predicted"/>
<name>A0A382B3U0_9ZZZZ</name>